<feature type="chain" id="PRO_5019830389" evidence="2">
    <location>
        <begin position="25"/>
        <end position="179"/>
    </location>
</feature>
<gene>
    <name evidence="3" type="ORF">ROHU_019502</name>
</gene>
<keyword evidence="1" id="KW-1133">Transmembrane helix</keyword>
<accession>A0A498NBF5</accession>
<feature type="signal peptide" evidence="2">
    <location>
        <begin position="1"/>
        <end position="24"/>
    </location>
</feature>
<evidence type="ECO:0000256" key="1">
    <source>
        <dbReference type="SAM" id="Phobius"/>
    </source>
</evidence>
<organism evidence="3 4">
    <name type="scientific">Labeo rohita</name>
    <name type="common">Indian major carp</name>
    <name type="synonym">Cyprinus rohita</name>
    <dbReference type="NCBI Taxonomy" id="84645"/>
    <lineage>
        <taxon>Eukaryota</taxon>
        <taxon>Metazoa</taxon>
        <taxon>Chordata</taxon>
        <taxon>Craniata</taxon>
        <taxon>Vertebrata</taxon>
        <taxon>Euteleostomi</taxon>
        <taxon>Actinopterygii</taxon>
        <taxon>Neopterygii</taxon>
        <taxon>Teleostei</taxon>
        <taxon>Ostariophysi</taxon>
        <taxon>Cypriniformes</taxon>
        <taxon>Cyprinidae</taxon>
        <taxon>Labeoninae</taxon>
        <taxon>Labeonini</taxon>
        <taxon>Labeo</taxon>
    </lineage>
</organism>
<evidence type="ECO:0000313" key="4">
    <source>
        <dbReference type="Proteomes" id="UP000290572"/>
    </source>
</evidence>
<keyword evidence="2" id="KW-0732">Signal</keyword>
<protein>
    <submittedName>
        <fullName evidence="3">Uncharacterized protein</fullName>
    </submittedName>
</protein>
<keyword evidence="1" id="KW-0472">Membrane</keyword>
<keyword evidence="4" id="KW-1185">Reference proteome</keyword>
<evidence type="ECO:0000313" key="3">
    <source>
        <dbReference type="EMBL" id="RXN28176.1"/>
    </source>
</evidence>
<comment type="caution">
    <text evidence="3">The sequence shown here is derived from an EMBL/GenBank/DDBJ whole genome shotgun (WGS) entry which is preliminary data.</text>
</comment>
<dbReference type="Proteomes" id="UP000290572">
    <property type="component" value="Unassembled WGS sequence"/>
</dbReference>
<reference evidence="3 4" key="1">
    <citation type="submission" date="2018-03" db="EMBL/GenBank/DDBJ databases">
        <title>Draft genome sequence of Rohu Carp (Labeo rohita).</title>
        <authorList>
            <person name="Das P."/>
            <person name="Kushwaha B."/>
            <person name="Joshi C.G."/>
            <person name="Kumar D."/>
            <person name="Nagpure N.S."/>
            <person name="Sahoo L."/>
            <person name="Das S.P."/>
            <person name="Bit A."/>
            <person name="Patnaik S."/>
            <person name="Meher P.K."/>
            <person name="Jayasankar P."/>
            <person name="Koringa P.G."/>
            <person name="Patel N.V."/>
            <person name="Hinsu A.T."/>
            <person name="Kumar R."/>
            <person name="Pandey M."/>
            <person name="Agarwal S."/>
            <person name="Srivastava S."/>
            <person name="Singh M."/>
            <person name="Iquebal M.A."/>
            <person name="Jaiswal S."/>
            <person name="Angadi U.B."/>
            <person name="Kumar N."/>
            <person name="Raza M."/>
            <person name="Shah T.M."/>
            <person name="Rai A."/>
            <person name="Jena J.K."/>
        </authorList>
    </citation>
    <scope>NUCLEOTIDE SEQUENCE [LARGE SCALE GENOMIC DNA]</scope>
    <source>
        <strain evidence="3">DASCIFA01</strain>
        <tissue evidence="3">Testis</tissue>
    </source>
</reference>
<dbReference type="EMBL" id="QBIY01011903">
    <property type="protein sequence ID" value="RXN28176.1"/>
    <property type="molecule type" value="Genomic_DNA"/>
</dbReference>
<dbReference type="AlphaFoldDB" id="A0A498NBF5"/>
<evidence type="ECO:0000256" key="2">
    <source>
        <dbReference type="SAM" id="SignalP"/>
    </source>
</evidence>
<feature type="transmembrane region" description="Helical" evidence="1">
    <location>
        <begin position="149"/>
        <end position="172"/>
    </location>
</feature>
<proteinExistence type="predicted"/>
<keyword evidence="1" id="KW-0812">Transmembrane</keyword>
<name>A0A498NBF5_LABRO</name>
<sequence>MDKMASFKIILLAFITILTKSGYAASNECPANQETSCESLRSLSGYTYNLPPDFSCAENSEQGWYFQNGTLIVDSALNASGQRSSIVVDVTPQKLTLTVCENLQWESEECGCVINYTVTDFKHSAARDPGARNDTSGYDQDSNTDGNGLPAGVIALIVIVVAGVFTILIIVIRATYFRK</sequence>